<gene>
    <name evidence="2" type="ORF">ASPWEDRAFT_175777</name>
</gene>
<evidence type="ECO:0000256" key="1">
    <source>
        <dbReference type="SAM" id="SignalP"/>
    </source>
</evidence>
<dbReference type="AlphaFoldDB" id="A0A1L9RC50"/>
<reference evidence="3" key="1">
    <citation type="journal article" date="2017" name="Genome Biol.">
        <title>Comparative genomics reveals high biological diversity and specific adaptations in the industrially and medically important fungal genus Aspergillus.</title>
        <authorList>
            <person name="de Vries R.P."/>
            <person name="Riley R."/>
            <person name="Wiebenga A."/>
            <person name="Aguilar-Osorio G."/>
            <person name="Amillis S."/>
            <person name="Uchima C.A."/>
            <person name="Anderluh G."/>
            <person name="Asadollahi M."/>
            <person name="Askin M."/>
            <person name="Barry K."/>
            <person name="Battaglia E."/>
            <person name="Bayram O."/>
            <person name="Benocci T."/>
            <person name="Braus-Stromeyer S.A."/>
            <person name="Caldana C."/>
            <person name="Canovas D."/>
            <person name="Cerqueira G.C."/>
            <person name="Chen F."/>
            <person name="Chen W."/>
            <person name="Choi C."/>
            <person name="Clum A."/>
            <person name="Dos Santos R.A."/>
            <person name="Damasio A.R."/>
            <person name="Diallinas G."/>
            <person name="Emri T."/>
            <person name="Fekete E."/>
            <person name="Flipphi M."/>
            <person name="Freyberg S."/>
            <person name="Gallo A."/>
            <person name="Gournas C."/>
            <person name="Habgood R."/>
            <person name="Hainaut M."/>
            <person name="Harispe M.L."/>
            <person name="Henrissat B."/>
            <person name="Hilden K.S."/>
            <person name="Hope R."/>
            <person name="Hossain A."/>
            <person name="Karabika E."/>
            <person name="Karaffa L."/>
            <person name="Karanyi Z."/>
            <person name="Krasevec N."/>
            <person name="Kuo A."/>
            <person name="Kusch H."/>
            <person name="LaButti K."/>
            <person name="Lagendijk E.L."/>
            <person name="Lapidus A."/>
            <person name="Levasseur A."/>
            <person name="Lindquist E."/>
            <person name="Lipzen A."/>
            <person name="Logrieco A.F."/>
            <person name="MacCabe A."/>
            <person name="Maekelae M.R."/>
            <person name="Malavazi I."/>
            <person name="Melin P."/>
            <person name="Meyer V."/>
            <person name="Mielnichuk N."/>
            <person name="Miskei M."/>
            <person name="Molnar A.P."/>
            <person name="Mule G."/>
            <person name="Ngan C.Y."/>
            <person name="Orejas M."/>
            <person name="Orosz E."/>
            <person name="Ouedraogo J.P."/>
            <person name="Overkamp K.M."/>
            <person name="Park H.-S."/>
            <person name="Perrone G."/>
            <person name="Piumi F."/>
            <person name="Punt P.J."/>
            <person name="Ram A.F."/>
            <person name="Ramon A."/>
            <person name="Rauscher S."/>
            <person name="Record E."/>
            <person name="Riano-Pachon D.M."/>
            <person name="Robert V."/>
            <person name="Roehrig J."/>
            <person name="Ruller R."/>
            <person name="Salamov A."/>
            <person name="Salih N.S."/>
            <person name="Samson R.A."/>
            <person name="Sandor E."/>
            <person name="Sanguinetti M."/>
            <person name="Schuetze T."/>
            <person name="Sepcic K."/>
            <person name="Shelest E."/>
            <person name="Sherlock G."/>
            <person name="Sophianopoulou V."/>
            <person name="Squina F.M."/>
            <person name="Sun H."/>
            <person name="Susca A."/>
            <person name="Todd R.B."/>
            <person name="Tsang A."/>
            <person name="Unkles S.E."/>
            <person name="van de Wiele N."/>
            <person name="van Rossen-Uffink D."/>
            <person name="Oliveira J.V."/>
            <person name="Vesth T.C."/>
            <person name="Visser J."/>
            <person name="Yu J.-H."/>
            <person name="Zhou M."/>
            <person name="Andersen M.R."/>
            <person name="Archer D.B."/>
            <person name="Baker S.E."/>
            <person name="Benoit I."/>
            <person name="Brakhage A.A."/>
            <person name="Braus G.H."/>
            <person name="Fischer R."/>
            <person name="Frisvad J.C."/>
            <person name="Goldman G.H."/>
            <person name="Houbraken J."/>
            <person name="Oakley B."/>
            <person name="Pocsi I."/>
            <person name="Scazzocchio C."/>
            <person name="Seiboth B."/>
            <person name="vanKuyk P.A."/>
            <person name="Wortman J."/>
            <person name="Dyer P.S."/>
            <person name="Grigoriev I.V."/>
        </authorList>
    </citation>
    <scope>NUCLEOTIDE SEQUENCE [LARGE SCALE GENOMIC DNA]</scope>
    <source>
        <strain evidence="3">DTO 134E9</strain>
    </source>
</reference>
<dbReference type="OrthoDB" id="3545468at2759"/>
<keyword evidence="1" id="KW-0732">Signal</keyword>
<accession>A0A1L9RC50</accession>
<feature type="signal peptide" evidence="1">
    <location>
        <begin position="1"/>
        <end position="17"/>
    </location>
</feature>
<dbReference type="GeneID" id="63747258"/>
<sequence length="225" mass="24510">MALSTILTTLFVGGAYAITPVPIKTGCSTFPTYDASTGMTDLFQVTVSGCVNTTAPSNSRQACSIEGFGDSSVVRQVFDEQGGIKQGYITIVHKNDLAKIPLRCNDATPNLLEGRVETGVSDFSWQQLNITNIPYSASLMWGLPEDESISVEFYNHYNDGKKEDGIFLGANDVTQWGIKYYGPDAGSHGLPYWFFRLLGEGSEDPVTGEEVAEGEYRTFIRVDGS</sequence>
<protein>
    <recommendedName>
        <fullName evidence="4">Ubiquitin 3 binding protein But2 C-terminal domain-containing protein</fullName>
    </recommendedName>
</protein>
<dbReference type="Proteomes" id="UP000184383">
    <property type="component" value="Unassembled WGS sequence"/>
</dbReference>
<evidence type="ECO:0000313" key="2">
    <source>
        <dbReference type="EMBL" id="OJJ32496.1"/>
    </source>
</evidence>
<evidence type="ECO:0000313" key="3">
    <source>
        <dbReference type="Proteomes" id="UP000184383"/>
    </source>
</evidence>
<dbReference type="VEuPathDB" id="FungiDB:ASPWEDRAFT_175777"/>
<proteinExistence type="predicted"/>
<dbReference type="RefSeq" id="XP_040686173.1">
    <property type="nucleotide sequence ID" value="XM_040831410.1"/>
</dbReference>
<name>A0A1L9RC50_ASPWE</name>
<dbReference type="EMBL" id="KV878215">
    <property type="protein sequence ID" value="OJJ32496.1"/>
    <property type="molecule type" value="Genomic_DNA"/>
</dbReference>
<evidence type="ECO:0008006" key="4">
    <source>
        <dbReference type="Google" id="ProtNLM"/>
    </source>
</evidence>
<feature type="chain" id="PRO_5012047121" description="Ubiquitin 3 binding protein But2 C-terminal domain-containing protein" evidence="1">
    <location>
        <begin position="18"/>
        <end position="225"/>
    </location>
</feature>
<organism evidence="2 3">
    <name type="scientific">Aspergillus wentii DTO 134E9</name>
    <dbReference type="NCBI Taxonomy" id="1073089"/>
    <lineage>
        <taxon>Eukaryota</taxon>
        <taxon>Fungi</taxon>
        <taxon>Dikarya</taxon>
        <taxon>Ascomycota</taxon>
        <taxon>Pezizomycotina</taxon>
        <taxon>Eurotiomycetes</taxon>
        <taxon>Eurotiomycetidae</taxon>
        <taxon>Eurotiales</taxon>
        <taxon>Aspergillaceae</taxon>
        <taxon>Aspergillus</taxon>
        <taxon>Aspergillus subgen. Cremei</taxon>
    </lineage>
</organism>
<keyword evidence="3" id="KW-1185">Reference proteome</keyword>